<keyword evidence="4" id="KW-0812">Transmembrane</keyword>
<dbReference type="FunFam" id="3.30.70.270:FF:000001">
    <property type="entry name" value="Diguanylate cyclase domain protein"/>
    <property type="match status" value="1"/>
</dbReference>
<dbReference type="AlphaFoldDB" id="A0A5P9CLG2"/>
<dbReference type="PANTHER" id="PTHR45138:SF9">
    <property type="entry name" value="DIGUANYLATE CYCLASE DGCM-RELATED"/>
    <property type="match status" value="1"/>
</dbReference>
<evidence type="ECO:0000256" key="1">
    <source>
        <dbReference type="ARBA" id="ARBA00001946"/>
    </source>
</evidence>
<dbReference type="InterPro" id="IPR000160">
    <property type="entry name" value="GGDEF_dom"/>
</dbReference>
<dbReference type="EMBL" id="CP045350">
    <property type="protein sequence ID" value="QFT27075.1"/>
    <property type="molecule type" value="Genomic_DNA"/>
</dbReference>
<dbReference type="PANTHER" id="PTHR45138">
    <property type="entry name" value="REGULATORY COMPONENTS OF SENSORY TRANSDUCTION SYSTEM"/>
    <property type="match status" value="1"/>
</dbReference>
<sequence>MKSLSPLRPTLGLRLCVHLGTLITLILISFAILVGEYKEQKRRILDNYSVSMESKVRSSIGVYKKFSHYIYQQIVNNQEVLQLLEIAVAETGNKRDQARMKLYQLLKDNYQLLRAHNFRQLHFHFPNGDSFLRVHKPGKYGDNLFSIRESVRLANTQQRIVEGFEEGRIFNGYRFVYPITYGQQALGSVEVSLSMGSIIDLLVELYPKDDFQFIISQDAVDSKLFDDMKDHYIPSVLTDGYYYDKAVFEKHLRDVNHRNLIDQAKTYSSKLKPLFDKKESFSQAVSIQGKDYIISFLSIKNFKDQHVAYLISSSRDNLLGTLLQNYATYFILIIVVSLFYVWNIYSEFTHKKQLTYLSSTDFLTKLSNRNTFTENIQFEHAKSTSFNTTFSVILFDIDHFKKINDELGHNAGDDCLKELSELVSKKVRHTDTLARWGGEEFIILLPETPEESALKVAEAIREAIESNAFSLNRTVTVSLGVAEITPDDGNVDMVIARADEALYASKEAGRNKAKAWSSLKGNN</sequence>
<dbReference type="Proteomes" id="UP000326936">
    <property type="component" value="Chromosome"/>
</dbReference>
<comment type="cofactor">
    <cofactor evidence="1">
        <name>Mg(2+)</name>
        <dbReference type="ChEBI" id="CHEBI:18420"/>
    </cofactor>
</comment>
<feature type="transmembrane region" description="Helical" evidence="4">
    <location>
        <begin position="12"/>
        <end position="34"/>
    </location>
</feature>
<evidence type="ECO:0000256" key="3">
    <source>
        <dbReference type="ARBA" id="ARBA00034247"/>
    </source>
</evidence>
<dbReference type="NCBIfam" id="TIGR00254">
    <property type="entry name" value="GGDEF"/>
    <property type="match status" value="1"/>
</dbReference>
<dbReference type="InterPro" id="IPR029787">
    <property type="entry name" value="Nucleotide_cyclase"/>
</dbReference>
<evidence type="ECO:0000256" key="2">
    <source>
        <dbReference type="ARBA" id="ARBA00012528"/>
    </source>
</evidence>
<dbReference type="Pfam" id="PF00990">
    <property type="entry name" value="GGDEF"/>
    <property type="match status" value="1"/>
</dbReference>
<dbReference type="EC" id="2.7.7.65" evidence="2"/>
<dbReference type="SUPFAM" id="SSF55073">
    <property type="entry name" value="Nucleotide cyclase"/>
    <property type="match status" value="1"/>
</dbReference>
<reference evidence="6 7" key="1">
    <citation type="submission" date="2019-10" db="EMBL/GenBank/DDBJ databases">
        <title>Complete genome sequence of Vibrio sp. strain THAF100, isolated from non-filtered water from the water column of tank 6 of a marine aquarium containing stony-coral fragments. Water maintained at 26 degree C.</title>
        <authorList>
            <person name="Ruckert C."/>
            <person name="Franco A."/>
            <person name="Kalinowski J."/>
            <person name="Glaeser S."/>
        </authorList>
    </citation>
    <scope>NUCLEOTIDE SEQUENCE [LARGE SCALE GENOMIC DNA]</scope>
    <source>
        <strain evidence="6 7">THAF100</strain>
    </source>
</reference>
<keyword evidence="6" id="KW-0808">Transferase</keyword>
<dbReference type="Gene3D" id="3.30.70.270">
    <property type="match status" value="1"/>
</dbReference>
<evidence type="ECO:0000313" key="7">
    <source>
        <dbReference type="Proteomes" id="UP000326936"/>
    </source>
</evidence>
<dbReference type="RefSeq" id="WP_246210399.1">
    <property type="nucleotide sequence ID" value="NZ_CBCSDK010000001.1"/>
</dbReference>
<proteinExistence type="predicted"/>
<feature type="transmembrane region" description="Helical" evidence="4">
    <location>
        <begin position="326"/>
        <end position="345"/>
    </location>
</feature>
<dbReference type="GO" id="GO:0052621">
    <property type="term" value="F:diguanylate cyclase activity"/>
    <property type="evidence" value="ECO:0007669"/>
    <property type="project" value="UniProtKB-EC"/>
</dbReference>
<keyword evidence="4" id="KW-0472">Membrane</keyword>
<dbReference type="PROSITE" id="PS50887">
    <property type="entry name" value="GGDEF"/>
    <property type="match status" value="1"/>
</dbReference>
<evidence type="ECO:0000313" key="6">
    <source>
        <dbReference type="EMBL" id="QFT27075.1"/>
    </source>
</evidence>
<evidence type="ECO:0000256" key="4">
    <source>
        <dbReference type="SAM" id="Phobius"/>
    </source>
</evidence>
<keyword evidence="4" id="KW-1133">Transmembrane helix</keyword>
<comment type="catalytic activity">
    <reaction evidence="3">
        <text>2 GTP = 3',3'-c-di-GMP + 2 diphosphate</text>
        <dbReference type="Rhea" id="RHEA:24898"/>
        <dbReference type="ChEBI" id="CHEBI:33019"/>
        <dbReference type="ChEBI" id="CHEBI:37565"/>
        <dbReference type="ChEBI" id="CHEBI:58805"/>
        <dbReference type="EC" id="2.7.7.65"/>
    </reaction>
</comment>
<dbReference type="SMART" id="SM00267">
    <property type="entry name" value="GGDEF"/>
    <property type="match status" value="1"/>
</dbReference>
<keyword evidence="6" id="KW-0548">Nucleotidyltransferase</keyword>
<dbReference type="InterPro" id="IPR050469">
    <property type="entry name" value="Diguanylate_Cyclase"/>
</dbReference>
<keyword evidence="7" id="KW-1185">Reference proteome</keyword>
<dbReference type="Pfam" id="PF14827">
    <property type="entry name" value="dCache_3"/>
    <property type="match status" value="1"/>
</dbReference>
<dbReference type="InterPro" id="IPR043128">
    <property type="entry name" value="Rev_trsase/Diguanyl_cyclase"/>
</dbReference>
<name>A0A5P9CLG2_9VIBR</name>
<organism evidence="6 7">
    <name type="scientific">Vibrio aquimaris</name>
    <dbReference type="NCBI Taxonomy" id="2587862"/>
    <lineage>
        <taxon>Bacteria</taxon>
        <taxon>Pseudomonadati</taxon>
        <taxon>Pseudomonadota</taxon>
        <taxon>Gammaproteobacteria</taxon>
        <taxon>Vibrionales</taxon>
        <taxon>Vibrionaceae</taxon>
        <taxon>Vibrio</taxon>
    </lineage>
</organism>
<dbReference type="CDD" id="cd01949">
    <property type="entry name" value="GGDEF"/>
    <property type="match status" value="1"/>
</dbReference>
<dbReference type="GO" id="GO:0005886">
    <property type="term" value="C:plasma membrane"/>
    <property type="evidence" value="ECO:0007669"/>
    <property type="project" value="TreeGrafter"/>
</dbReference>
<accession>A0A5P9CLG2</accession>
<dbReference type="GO" id="GO:0043709">
    <property type="term" value="P:cell adhesion involved in single-species biofilm formation"/>
    <property type="evidence" value="ECO:0007669"/>
    <property type="project" value="TreeGrafter"/>
</dbReference>
<feature type="domain" description="GGDEF" evidence="5">
    <location>
        <begin position="388"/>
        <end position="518"/>
    </location>
</feature>
<dbReference type="GO" id="GO:1902201">
    <property type="term" value="P:negative regulation of bacterial-type flagellum-dependent cell motility"/>
    <property type="evidence" value="ECO:0007669"/>
    <property type="project" value="TreeGrafter"/>
</dbReference>
<dbReference type="InterPro" id="IPR029150">
    <property type="entry name" value="dCache_3"/>
</dbReference>
<gene>
    <name evidence="6" type="primary">ydaM2</name>
    <name evidence="6" type="ORF">FIV01_11590</name>
</gene>
<dbReference type="KEGG" id="vaq:FIV01_11590"/>
<protein>
    <recommendedName>
        <fullName evidence="2">diguanylate cyclase</fullName>
        <ecNumber evidence="2">2.7.7.65</ecNumber>
    </recommendedName>
</protein>
<evidence type="ECO:0000259" key="5">
    <source>
        <dbReference type="PROSITE" id="PS50887"/>
    </source>
</evidence>